<organism evidence="2 3">
    <name type="scientific">Puccinia graminis f. sp. tritici</name>
    <dbReference type="NCBI Taxonomy" id="56615"/>
    <lineage>
        <taxon>Eukaryota</taxon>
        <taxon>Fungi</taxon>
        <taxon>Dikarya</taxon>
        <taxon>Basidiomycota</taxon>
        <taxon>Pucciniomycotina</taxon>
        <taxon>Pucciniomycetes</taxon>
        <taxon>Pucciniales</taxon>
        <taxon>Pucciniaceae</taxon>
        <taxon>Puccinia</taxon>
    </lineage>
</organism>
<proteinExistence type="predicted"/>
<dbReference type="EMBL" id="VDEP01000106">
    <property type="protein sequence ID" value="KAA1130735.1"/>
    <property type="molecule type" value="Genomic_DNA"/>
</dbReference>
<feature type="region of interest" description="Disordered" evidence="1">
    <location>
        <begin position="96"/>
        <end position="115"/>
    </location>
</feature>
<evidence type="ECO:0000313" key="2">
    <source>
        <dbReference type="EMBL" id="KAA1130735.1"/>
    </source>
</evidence>
<reference evidence="2 3" key="1">
    <citation type="submission" date="2019-05" db="EMBL/GenBank/DDBJ databases">
        <title>Emergence of the Ug99 lineage of the wheat stem rust pathogen through somatic hybridization.</title>
        <authorList>
            <person name="Li F."/>
            <person name="Upadhyaya N.M."/>
            <person name="Sperschneider J."/>
            <person name="Matny O."/>
            <person name="Nguyen-Phuc H."/>
            <person name="Mago R."/>
            <person name="Raley C."/>
            <person name="Miller M.E."/>
            <person name="Silverstein K.A.T."/>
            <person name="Henningsen E."/>
            <person name="Hirsch C.D."/>
            <person name="Visser B."/>
            <person name="Pretorius Z.A."/>
            <person name="Steffenson B.J."/>
            <person name="Schwessinger B."/>
            <person name="Dodds P.N."/>
            <person name="Figueroa M."/>
        </authorList>
    </citation>
    <scope>NUCLEOTIDE SEQUENCE [LARGE SCALE GENOMIC DNA]</scope>
    <source>
        <strain evidence="2 3">Ug99</strain>
    </source>
</reference>
<comment type="caution">
    <text evidence="2">The sequence shown here is derived from an EMBL/GenBank/DDBJ whole genome shotgun (WGS) entry which is preliminary data.</text>
</comment>
<feature type="region of interest" description="Disordered" evidence="1">
    <location>
        <begin position="1"/>
        <end position="23"/>
    </location>
</feature>
<evidence type="ECO:0000313" key="3">
    <source>
        <dbReference type="Proteomes" id="UP000325313"/>
    </source>
</evidence>
<evidence type="ECO:0000256" key="1">
    <source>
        <dbReference type="SAM" id="MobiDB-lite"/>
    </source>
</evidence>
<sequence>MPRTLQRPCQPATVPPADLPRSDHQAKCYSVCCTLIQLLAGSSFKPLFIPTFDRSVCFSHITFSGRYLLRLSTNAKNPPKSLPFFQRRVHSDPPLYPLIKPRSPPTSSSARNHASIASAELRTAEPSPVPYSNRPLAVSTPPLIGRFCQVAPDLVAIANGLTSVFDLINPSEQCLVVCTRQQSERDRRDLYDGFPPPLQPLVAFLLVSTPLGFISSQLTSLVSSVFHLSKAPFRSSVLYDGN</sequence>
<dbReference type="AlphaFoldDB" id="A0A5B0S0E3"/>
<gene>
    <name evidence="2" type="ORF">PGTUg99_009330</name>
</gene>
<protein>
    <submittedName>
        <fullName evidence="2">Uncharacterized protein</fullName>
    </submittedName>
</protein>
<name>A0A5B0S0E3_PUCGR</name>
<dbReference type="Proteomes" id="UP000325313">
    <property type="component" value="Unassembled WGS sequence"/>
</dbReference>
<accession>A0A5B0S0E3</accession>